<dbReference type="GO" id="GO:0006412">
    <property type="term" value="P:translation"/>
    <property type="evidence" value="ECO:0007669"/>
    <property type="project" value="UniProtKB-UniRule"/>
</dbReference>
<dbReference type="PIRSF" id="PIRSF002211">
    <property type="entry name" value="Ribosomal_L30_bac-type"/>
    <property type="match status" value="1"/>
</dbReference>
<organism evidence="7 8">
    <name type="scientific">Parapontixanthobacter aurantiacus</name>
    <dbReference type="NCBI Taxonomy" id="1463599"/>
    <lineage>
        <taxon>Bacteria</taxon>
        <taxon>Pseudomonadati</taxon>
        <taxon>Pseudomonadota</taxon>
        <taxon>Alphaproteobacteria</taxon>
        <taxon>Sphingomonadales</taxon>
        <taxon>Erythrobacteraceae</taxon>
        <taxon>Parapontixanthobacter</taxon>
    </lineage>
</organism>
<evidence type="ECO:0000313" key="8">
    <source>
        <dbReference type="Proteomes" id="UP000433104"/>
    </source>
</evidence>
<dbReference type="CDD" id="cd01658">
    <property type="entry name" value="Ribosomal_L30"/>
    <property type="match status" value="1"/>
</dbReference>
<dbReference type="GO" id="GO:0015934">
    <property type="term" value="C:large ribosomal subunit"/>
    <property type="evidence" value="ECO:0007669"/>
    <property type="project" value="InterPro"/>
</dbReference>
<evidence type="ECO:0000256" key="4">
    <source>
        <dbReference type="ARBA" id="ARBA00023274"/>
    </source>
</evidence>
<evidence type="ECO:0000256" key="3">
    <source>
        <dbReference type="ARBA" id="ARBA00022980"/>
    </source>
</evidence>
<dbReference type="Gene3D" id="3.30.1390.20">
    <property type="entry name" value="Ribosomal protein L30, ferredoxin-like fold domain"/>
    <property type="match status" value="1"/>
</dbReference>
<evidence type="ECO:0000256" key="1">
    <source>
        <dbReference type="ARBA" id="ARBA00007594"/>
    </source>
</evidence>
<evidence type="ECO:0000313" key="7">
    <source>
        <dbReference type="EMBL" id="MXO85598.1"/>
    </source>
</evidence>
<dbReference type="InterPro" id="IPR016082">
    <property type="entry name" value="Ribosomal_uL30_ferredoxin-like"/>
</dbReference>
<feature type="domain" description="Large ribosomal subunit protein uL30-like ferredoxin-like fold" evidence="6">
    <location>
        <begin position="12"/>
        <end position="62"/>
    </location>
</feature>
<evidence type="ECO:0000256" key="5">
    <source>
        <dbReference type="HAMAP-Rule" id="MF_01371"/>
    </source>
</evidence>
<dbReference type="NCBIfam" id="TIGR01308">
    <property type="entry name" value="rpmD_bact"/>
    <property type="match status" value="1"/>
</dbReference>
<proteinExistence type="inferred from homology"/>
<keyword evidence="4 5" id="KW-0687">Ribonucleoprotein</keyword>
<dbReference type="InterPro" id="IPR036919">
    <property type="entry name" value="Ribo_uL30_ferredoxin-like_sf"/>
</dbReference>
<dbReference type="OrthoDB" id="9812790at2"/>
<evidence type="ECO:0000256" key="2">
    <source>
        <dbReference type="ARBA" id="ARBA00011838"/>
    </source>
</evidence>
<dbReference type="EMBL" id="WTYW01000001">
    <property type="protein sequence ID" value="MXO85598.1"/>
    <property type="molecule type" value="Genomic_DNA"/>
</dbReference>
<keyword evidence="3 5" id="KW-0689">Ribosomal protein</keyword>
<reference evidence="7 8" key="1">
    <citation type="submission" date="2019-12" db="EMBL/GenBank/DDBJ databases">
        <title>Genomic-based taxomic classification of the family Erythrobacteraceae.</title>
        <authorList>
            <person name="Xu L."/>
        </authorList>
    </citation>
    <scope>NUCLEOTIDE SEQUENCE [LARGE SCALE GENOMIC DNA]</scope>
    <source>
        <strain evidence="7 8">MCCC 1A09962</strain>
    </source>
</reference>
<comment type="caution">
    <text evidence="7">The sequence shown here is derived from an EMBL/GenBank/DDBJ whole genome shotgun (WGS) entry which is preliminary data.</text>
</comment>
<comment type="similarity">
    <text evidence="1 5">Belongs to the universal ribosomal protein uL30 family.</text>
</comment>
<dbReference type="InterPro" id="IPR005996">
    <property type="entry name" value="Ribosomal_uL30_bac-type"/>
</dbReference>
<gene>
    <name evidence="5 7" type="primary">rpmD</name>
    <name evidence="7" type="ORF">GRI38_06095</name>
</gene>
<keyword evidence="8" id="KW-1185">Reference proteome</keyword>
<comment type="subunit">
    <text evidence="2 5">Part of the 50S ribosomal subunit.</text>
</comment>
<dbReference type="SUPFAM" id="SSF55129">
    <property type="entry name" value="Ribosomal protein L30p/L7e"/>
    <property type="match status" value="1"/>
</dbReference>
<evidence type="ECO:0000259" key="6">
    <source>
        <dbReference type="Pfam" id="PF00327"/>
    </source>
</evidence>
<dbReference type="GO" id="GO:0003735">
    <property type="term" value="F:structural constituent of ribosome"/>
    <property type="evidence" value="ECO:0007669"/>
    <property type="project" value="InterPro"/>
</dbReference>
<dbReference type="Pfam" id="PF00327">
    <property type="entry name" value="Ribosomal_L30"/>
    <property type="match status" value="1"/>
</dbReference>
<sequence>MADKKKSDGKTIRIKQIGSPIRRPEAQKKILVGLGLGKMHREVEVADTPENRGAIAKLPHMVAVLD</sequence>
<accession>A0A844ZCU2</accession>
<dbReference type="Proteomes" id="UP000433104">
    <property type="component" value="Unassembled WGS sequence"/>
</dbReference>
<dbReference type="RefSeq" id="WP_160681986.1">
    <property type="nucleotide sequence ID" value="NZ_WTYW01000001.1"/>
</dbReference>
<name>A0A844ZCU2_9SPHN</name>
<dbReference type="HAMAP" id="MF_01371_B">
    <property type="entry name" value="Ribosomal_uL30_B"/>
    <property type="match status" value="1"/>
</dbReference>
<protein>
    <recommendedName>
        <fullName evidence="5">Large ribosomal subunit protein uL30</fullName>
    </recommendedName>
</protein>
<dbReference type="AlphaFoldDB" id="A0A844ZCU2"/>